<sequence length="116" mass="14038">MSSISTDEYIYFENKLYLPILIKILEKDLETIIKHPFKLTRPYIAKVESALSNIRTELKKTDVYITRYNMRLVKGKTNEDYTEYTFIKSGHEEYRKYTRNQLREKTEELMCTYITM</sequence>
<comment type="caution">
    <text evidence="1">The sequence shown here is derived from an EMBL/GenBank/DDBJ whole genome shotgun (WGS) entry which is preliminary data.</text>
</comment>
<protein>
    <recommendedName>
        <fullName evidence="3">ArpU family transcriptional regulator</fullName>
    </recommendedName>
</protein>
<name>A0A544TWF6_9BACI</name>
<dbReference type="RefSeq" id="WP_142640905.1">
    <property type="nucleotide sequence ID" value="NZ_VDGI01000001.1"/>
</dbReference>
<dbReference type="EMBL" id="VDGI01000001">
    <property type="protein sequence ID" value="TQR21779.1"/>
    <property type="molecule type" value="Genomic_DNA"/>
</dbReference>
<dbReference type="AlphaFoldDB" id="A0A544TWF6"/>
<keyword evidence="2" id="KW-1185">Reference proteome</keyword>
<accession>A0A544TWF6</accession>
<organism evidence="1 2">
    <name type="scientific">Psychrobacillus vulpis</name>
    <dbReference type="NCBI Taxonomy" id="2325572"/>
    <lineage>
        <taxon>Bacteria</taxon>
        <taxon>Bacillati</taxon>
        <taxon>Bacillota</taxon>
        <taxon>Bacilli</taxon>
        <taxon>Bacillales</taxon>
        <taxon>Bacillaceae</taxon>
        <taxon>Psychrobacillus</taxon>
    </lineage>
</organism>
<dbReference type="Pfam" id="PF26325">
    <property type="entry name" value="YhjD"/>
    <property type="match status" value="1"/>
</dbReference>
<reference evidence="1 2" key="1">
    <citation type="submission" date="2019-06" db="EMBL/GenBank/DDBJ databases">
        <title>Psychrobacillus vulpis sp. nov., a new species isolated from feces of a red fox that inhabits in The Tablas de Daimiel Natural Park, Albacete, Spain.</title>
        <authorList>
            <person name="Rodriguez M."/>
            <person name="Reina J.C."/>
            <person name="Bejar V."/>
            <person name="Llamas I."/>
        </authorList>
    </citation>
    <scope>NUCLEOTIDE SEQUENCE [LARGE SCALE GENOMIC DNA]</scope>
    <source>
        <strain evidence="1 2">Z8</strain>
    </source>
</reference>
<evidence type="ECO:0000313" key="2">
    <source>
        <dbReference type="Proteomes" id="UP000316626"/>
    </source>
</evidence>
<dbReference type="InterPro" id="IPR058600">
    <property type="entry name" value="YhjD-like"/>
</dbReference>
<proteinExistence type="predicted"/>
<dbReference type="Proteomes" id="UP000316626">
    <property type="component" value="Unassembled WGS sequence"/>
</dbReference>
<evidence type="ECO:0008006" key="3">
    <source>
        <dbReference type="Google" id="ProtNLM"/>
    </source>
</evidence>
<dbReference type="OrthoDB" id="2988956at2"/>
<evidence type="ECO:0000313" key="1">
    <source>
        <dbReference type="EMBL" id="TQR21779.1"/>
    </source>
</evidence>
<gene>
    <name evidence="1" type="ORF">FG384_02200</name>
</gene>